<dbReference type="InterPro" id="IPR048332">
    <property type="entry name" value="GD_AH_C"/>
</dbReference>
<comment type="similarity">
    <text evidence="1">Belongs to the UxaA family.</text>
</comment>
<gene>
    <name evidence="5" type="ORF">CCE28_09050</name>
</gene>
<feature type="domain" description="D-galactarate/Altronate dehydratase second" evidence="3">
    <location>
        <begin position="5"/>
        <end position="131"/>
    </location>
</feature>
<dbReference type="GO" id="GO:0019698">
    <property type="term" value="P:D-galacturonate catabolic process"/>
    <property type="evidence" value="ECO:0007669"/>
    <property type="project" value="TreeGrafter"/>
</dbReference>
<sequence>MKLNGYLRPDGSVGVRNLILIIAVDECCEGIARKISEKIDNSVVVTNYYTCMLGGNEETLSNMINAGCNPNVAGALVLAMGCGSIDPNLVAGPINNAGKLAKTLTCIKNTGTRNTINKGIELAKEIEEYANTFKREPVDISKLIVGVKCGGSDTSSGIASNPSVGKSVDLLVDAGATAVSGELFELIGCEDALCNRAVNDDVAQKIRKLIADEEKRWSVPGADLETMSVGNSVGGLTTIEEKSLGALHKTGSKPIQGILQFNQMGYEKPTKPGMYLSEATMLCGGSAMHFAAVGAQIILWTSGGAGFNNPLVPVIRVSGNEDLINEDIDIDATDIMKGLKSSDEIGKRIFDEVIEVANGKKTSIEDIGYSYCSLIQKDIRLEHYLGIKLDKCK</sequence>
<dbReference type="GO" id="GO:0016829">
    <property type="term" value="F:lyase activity"/>
    <property type="evidence" value="ECO:0007669"/>
    <property type="project" value="UniProtKB-KW"/>
</dbReference>
<evidence type="ECO:0000313" key="5">
    <source>
        <dbReference type="EMBL" id="PAB59703.1"/>
    </source>
</evidence>
<dbReference type="AlphaFoldDB" id="A0A267MLL7"/>
<evidence type="ECO:0000313" key="6">
    <source>
        <dbReference type="Proteomes" id="UP000216024"/>
    </source>
</evidence>
<dbReference type="EMBL" id="NIBG01000006">
    <property type="protein sequence ID" value="PAB59703.1"/>
    <property type="molecule type" value="Genomic_DNA"/>
</dbReference>
<name>A0A267MLL7_9FIRM</name>
<dbReference type="PANTHER" id="PTHR30536:SF5">
    <property type="entry name" value="ALTRONATE DEHYDRATASE"/>
    <property type="match status" value="1"/>
</dbReference>
<comment type="caution">
    <text evidence="5">The sequence shown here is derived from an EMBL/GenBank/DDBJ whole genome shotgun (WGS) entry which is preliminary data.</text>
</comment>
<dbReference type="GO" id="GO:0016787">
    <property type="term" value="F:hydrolase activity"/>
    <property type="evidence" value="ECO:0007669"/>
    <property type="project" value="UniProtKB-KW"/>
</dbReference>
<evidence type="ECO:0000256" key="2">
    <source>
        <dbReference type="ARBA" id="ARBA00023239"/>
    </source>
</evidence>
<protein>
    <submittedName>
        <fullName evidence="5">Altronate hydrolase</fullName>
    </submittedName>
</protein>
<keyword evidence="2" id="KW-0456">Lyase</keyword>
<evidence type="ECO:0000259" key="3">
    <source>
        <dbReference type="Pfam" id="PF04295"/>
    </source>
</evidence>
<dbReference type="Pfam" id="PF04295">
    <property type="entry name" value="GD_AH_second"/>
    <property type="match status" value="1"/>
</dbReference>
<evidence type="ECO:0000256" key="1">
    <source>
        <dbReference type="ARBA" id="ARBA00010986"/>
    </source>
</evidence>
<dbReference type="InterPro" id="IPR052172">
    <property type="entry name" value="UxaA_altronate/galactarate_dh"/>
</dbReference>
<evidence type="ECO:0000259" key="4">
    <source>
        <dbReference type="Pfam" id="PF20629"/>
    </source>
</evidence>
<dbReference type="Pfam" id="PF20629">
    <property type="entry name" value="GD_AH_C"/>
    <property type="match status" value="1"/>
</dbReference>
<accession>A0A267MLL7</accession>
<reference evidence="5 6" key="1">
    <citation type="submission" date="2017-06" db="EMBL/GenBank/DDBJ databases">
        <title>Draft genome sequence of anaerobic fermentative bacterium Anaeromicrobium sediminis DY2726D isolated from West Pacific Ocean sediments.</title>
        <authorList>
            <person name="Zeng X."/>
        </authorList>
    </citation>
    <scope>NUCLEOTIDE SEQUENCE [LARGE SCALE GENOMIC DNA]</scope>
    <source>
        <strain evidence="5 6">DY2726D</strain>
    </source>
</reference>
<keyword evidence="6" id="KW-1185">Reference proteome</keyword>
<dbReference type="RefSeq" id="WP_095133160.1">
    <property type="nucleotide sequence ID" value="NZ_NIBG01000006.1"/>
</dbReference>
<feature type="domain" description="D-galactarate/Altronate dehydratase C-terminal" evidence="4">
    <location>
        <begin position="140"/>
        <end position="377"/>
    </location>
</feature>
<proteinExistence type="inferred from homology"/>
<keyword evidence="5" id="KW-0378">Hydrolase</keyword>
<organism evidence="5 6">
    <name type="scientific">Anaeromicrobium sediminis</name>
    <dbReference type="NCBI Taxonomy" id="1478221"/>
    <lineage>
        <taxon>Bacteria</taxon>
        <taxon>Bacillati</taxon>
        <taxon>Bacillota</taxon>
        <taxon>Clostridia</taxon>
        <taxon>Peptostreptococcales</taxon>
        <taxon>Thermotaleaceae</taxon>
        <taxon>Anaeromicrobium</taxon>
    </lineage>
</organism>
<dbReference type="InterPro" id="IPR007392">
    <property type="entry name" value="GD_AH_second"/>
</dbReference>
<dbReference type="PANTHER" id="PTHR30536">
    <property type="entry name" value="ALTRONATE/GALACTARATE DEHYDRATASE"/>
    <property type="match status" value="1"/>
</dbReference>
<dbReference type="Proteomes" id="UP000216024">
    <property type="component" value="Unassembled WGS sequence"/>
</dbReference>
<dbReference type="OrthoDB" id="9804574at2"/>